<dbReference type="Proteomes" id="UP001209654">
    <property type="component" value="Unassembled WGS sequence"/>
</dbReference>
<protein>
    <submittedName>
        <fullName evidence="1">Uncharacterized protein</fullName>
    </submittedName>
</protein>
<dbReference type="EMBL" id="BRVS01000008">
    <property type="protein sequence ID" value="GLB67788.1"/>
    <property type="molecule type" value="Genomic_DNA"/>
</dbReference>
<comment type="caution">
    <text evidence="1">The sequence shown here is derived from an EMBL/GenBank/DDBJ whole genome shotgun (WGS) entry which is preliminary data.</text>
</comment>
<proteinExistence type="predicted"/>
<keyword evidence="2" id="KW-1185">Reference proteome</keyword>
<evidence type="ECO:0000313" key="2">
    <source>
        <dbReference type="Proteomes" id="UP001209654"/>
    </source>
</evidence>
<sequence>MSEFDGGAWVGLGNRSGEGLVSTVLLVMGRRPRGLRPAGHQLAEGLARPVLQVQAGWTAGPQITASMSTALRAGPERTAVELLPFAASIIPGETCSARFIWPPLTAVRR</sequence>
<accession>A0ABQ5MUZ1</accession>
<organism evidence="1 2">
    <name type="scientific">Arthrobacter mangrovi</name>
    <dbReference type="NCBI Taxonomy" id="2966350"/>
    <lineage>
        <taxon>Bacteria</taxon>
        <taxon>Bacillati</taxon>
        <taxon>Actinomycetota</taxon>
        <taxon>Actinomycetes</taxon>
        <taxon>Micrococcales</taxon>
        <taxon>Micrococcaceae</taxon>
        <taxon>Arthrobacter</taxon>
    </lineage>
</organism>
<evidence type="ECO:0000313" key="1">
    <source>
        <dbReference type="EMBL" id="GLB67788.1"/>
    </source>
</evidence>
<reference evidence="1 2" key="1">
    <citation type="journal article" date="2023" name="Int. J. Syst. Evol. Microbiol.">
        <title>Arthrobacter mangrovi sp. nov., an actinobacterium isolated from the rhizosphere of a mangrove.</title>
        <authorList>
            <person name="Hamada M."/>
            <person name="Saitou S."/>
            <person name="Enomoto N."/>
            <person name="Nanri K."/>
            <person name="Hidaka K."/>
            <person name="Miura T."/>
            <person name="Tamura T."/>
        </authorList>
    </citation>
    <scope>NUCLEOTIDE SEQUENCE [LARGE SCALE GENOMIC DNA]</scope>
    <source>
        <strain evidence="1 2">NBRC 112813</strain>
    </source>
</reference>
<gene>
    <name evidence="1" type="ORF">AHIS1636_22280</name>
</gene>
<name>A0ABQ5MUZ1_9MICC</name>